<proteinExistence type="predicted"/>
<keyword evidence="2" id="KW-1185">Reference proteome</keyword>
<evidence type="ECO:0000313" key="1">
    <source>
        <dbReference type="EMBL" id="GJT14533.1"/>
    </source>
</evidence>
<reference evidence="1" key="2">
    <citation type="submission" date="2022-01" db="EMBL/GenBank/DDBJ databases">
        <authorList>
            <person name="Yamashiro T."/>
            <person name="Shiraishi A."/>
            <person name="Satake H."/>
            <person name="Nakayama K."/>
        </authorList>
    </citation>
    <scope>NUCLEOTIDE SEQUENCE</scope>
</reference>
<evidence type="ECO:0000313" key="2">
    <source>
        <dbReference type="Proteomes" id="UP001151760"/>
    </source>
</evidence>
<name>A0ABQ5BL68_9ASTR</name>
<dbReference type="EMBL" id="BQNB010013321">
    <property type="protein sequence ID" value="GJT14533.1"/>
    <property type="molecule type" value="Genomic_DNA"/>
</dbReference>
<comment type="caution">
    <text evidence="1">The sequence shown here is derived from an EMBL/GenBank/DDBJ whole genome shotgun (WGS) entry which is preliminary data.</text>
</comment>
<sequence length="150" mass="17446">MSRIGDDLFTYEVEISGLANIPCDLNEEDNSKQQMTHRSGEDMEYDPSNVEFTKWIDTNVFDFERPMCLPKIFRDLKLTKIIRMTRFMNGMKMFHGCMKDHGRIMEYGKNPLQLDIIESLLIIKMDVRSGLHVAGKMMNIVMEGTFPEPT</sequence>
<dbReference type="Proteomes" id="UP001151760">
    <property type="component" value="Unassembled WGS sequence"/>
</dbReference>
<gene>
    <name evidence="1" type="ORF">Tco_0861575</name>
</gene>
<accession>A0ABQ5BL68</accession>
<organism evidence="1 2">
    <name type="scientific">Tanacetum coccineum</name>
    <dbReference type="NCBI Taxonomy" id="301880"/>
    <lineage>
        <taxon>Eukaryota</taxon>
        <taxon>Viridiplantae</taxon>
        <taxon>Streptophyta</taxon>
        <taxon>Embryophyta</taxon>
        <taxon>Tracheophyta</taxon>
        <taxon>Spermatophyta</taxon>
        <taxon>Magnoliopsida</taxon>
        <taxon>eudicotyledons</taxon>
        <taxon>Gunneridae</taxon>
        <taxon>Pentapetalae</taxon>
        <taxon>asterids</taxon>
        <taxon>campanulids</taxon>
        <taxon>Asterales</taxon>
        <taxon>Asteraceae</taxon>
        <taxon>Asteroideae</taxon>
        <taxon>Anthemideae</taxon>
        <taxon>Anthemidinae</taxon>
        <taxon>Tanacetum</taxon>
    </lineage>
</organism>
<protein>
    <submittedName>
        <fullName evidence="1">Uncharacterized protein</fullName>
    </submittedName>
</protein>
<reference evidence="1" key="1">
    <citation type="journal article" date="2022" name="Int. J. Mol. Sci.">
        <title>Draft Genome of Tanacetum Coccineum: Genomic Comparison of Closely Related Tanacetum-Family Plants.</title>
        <authorList>
            <person name="Yamashiro T."/>
            <person name="Shiraishi A."/>
            <person name="Nakayama K."/>
            <person name="Satake H."/>
        </authorList>
    </citation>
    <scope>NUCLEOTIDE SEQUENCE</scope>
</reference>